<feature type="region of interest" description="Disordered" evidence="2">
    <location>
        <begin position="756"/>
        <end position="784"/>
    </location>
</feature>
<feature type="region of interest" description="Disordered" evidence="2">
    <location>
        <begin position="692"/>
        <end position="736"/>
    </location>
</feature>
<protein>
    <recommendedName>
        <fullName evidence="3">Dynein heavy chain C-terminal domain-containing protein</fullName>
    </recommendedName>
</protein>
<proteinExistence type="inferred from homology"/>
<feature type="compositionally biased region" description="Low complexity" evidence="2">
    <location>
        <begin position="1233"/>
        <end position="1242"/>
    </location>
</feature>
<organism evidence="4">
    <name type="scientific">Heliothis virescens</name>
    <name type="common">Tobacco budworm moth</name>
    <dbReference type="NCBI Taxonomy" id="7102"/>
    <lineage>
        <taxon>Eukaryota</taxon>
        <taxon>Metazoa</taxon>
        <taxon>Ecdysozoa</taxon>
        <taxon>Arthropoda</taxon>
        <taxon>Hexapoda</taxon>
        <taxon>Insecta</taxon>
        <taxon>Pterygota</taxon>
        <taxon>Neoptera</taxon>
        <taxon>Endopterygota</taxon>
        <taxon>Lepidoptera</taxon>
        <taxon>Glossata</taxon>
        <taxon>Ditrysia</taxon>
        <taxon>Noctuoidea</taxon>
        <taxon>Noctuidae</taxon>
        <taxon>Heliothinae</taxon>
        <taxon>Heliothis</taxon>
    </lineage>
</organism>
<name>A0A2A4JS15_HELVI</name>
<sequence>MVGSLVRGMLPAAGGATRWRAAARCSSGWATSRTASRSSPPSPTPSRAGGQAPAGNVLHRVTRAGMLASSWRRYAVARGCTVQQWVGASRTASRSSPPSSDAVAAQGAKRLQVMFYIGSLVRHAAQQLAALTRGAALHGAAVGGRLRAPRHAARRRLRRRRAQGAKRLQQWVGDFAHRVTQLAAVSDAVAAQGAKRLQVFLHRVTRAGMLPAAGGATRVRAGCTVQQWWATSAHRVTQLAASPTPSRAGGQAPAGNVLHRVTRAGMLPAAGGATGGARCTVQQWVGDFAHRVTQLAAVSDASPRRGPSACSSAAVSDAVAAQGAKRLQVMFYIGSLVRHAASSWRRYAVARGCTVQQWVGDFAHRVSSSPPSPTPSRAGGKRPAGNVLHRVTRAGICPAAGRATRWRAGCTVQQWVGDFAHRVTQLAPSPTPSPRRGPSACSNVLHRVTRAGMLPKQLAALRGGAAAARCSSGWATSRTRVTQLAAVSDAVAAQGAKRLAASWRRYAVARGCTVQQWVGDFAHRVTQLAAVSDAVAAQGAKRLQVMFYIGSPCRHAAQQLAALRGGARLHGGSSGWATSRTASTQLAAVSDAVRAGGQALQVMFYIRVTRAGMLPSSWRRLRVARGCTVQQWVGDFAHRVTQLAAVSDAVAAQGAKRLQVMFLHRVTLPACCPAAGGATAWAARLHGAAVGGRLRAPRSRSSRRLRRLVARRGQAPAGRDETNKRDSRDGGFSRARHAAQQLAALRGGARLHGAAVGGRLRAPRHAARRRLRRRRRAGGQAPAGNVLHRVTRAGMLPSSWRRYAVARGCTVQQWVGDFAHRVTQLAAVSDAVAAQGAKRLQVMFYIGSLVPACCPAAGGATRWRAAARCSSGWATSRTASRSSPPSPTPSPRRGPSACRVTRAGMLPSSWRRYAVARGCTVQQWVGDFAHRVTQLAAVSDAVAAQGAKRLQQWVGDFAHRVTQLAAVSDAVAAQGAKRLQVMFYIGSLVPACCPAAGGATRWRAAARCSSGWATSRTASRSSPPSPTPSPRRGPSACRVTRAGMLPSSWRRYAVARGCTVQQWVGDFAHRVTQLAAVSDAVAAQGAKRLQGHSCRHAAQQLAALRGGARLHGAAVGGRLRAPRHAARRRLRRRRRAGGQAPAGNVLHRVTRAGMLPSSWRRYAVARGCTVQQWVGDFAHRVTQLAAVSDAVAAQGAKRLQVMFYIGSLVPACCPAAGGATRWRAAARCSSGWATSRTASRSSPPSPTPSPRRGPSACRVTRAGMLPSSWRRYAVARGCTVQQWVGDFAHRVTQLAAVSDAVAAQGAKRLQVMFYIGSLVPACCPAAGGATRWRAAARCSSGWATSRTASRSSPPSPTPSPRRGPSACRVTRAGMLPSSWRRYAVARGCTVQQWVGDFAHRVTQLAAVSDAVAAQGAKRLQSIPVWLGGLLNPEAYITATRQCVAQANSWSLEELHLQVTIPDPGTPTENAQTEWSFSVTGLKLQGATVKGNRLLLTNTIMVDLPLTVLTWIRGPETATGGQSLTLPVYLNSARSELLFTVRLPIAPGQEPHAFYERGVALLTSTALN</sequence>
<accession>A0A2A4JS15</accession>
<feature type="region of interest" description="Disordered" evidence="2">
    <location>
        <begin position="1013"/>
        <end position="1038"/>
    </location>
</feature>
<dbReference type="InterPro" id="IPR026983">
    <property type="entry name" value="DHC"/>
</dbReference>
<feature type="compositionally biased region" description="Low complexity" evidence="2">
    <location>
        <begin position="30"/>
        <end position="50"/>
    </location>
</feature>
<feature type="compositionally biased region" description="Basic residues" evidence="2">
    <location>
        <begin position="695"/>
        <end position="710"/>
    </location>
</feature>
<dbReference type="InterPro" id="IPR041228">
    <property type="entry name" value="Dynein_C"/>
</dbReference>
<dbReference type="GO" id="GO:0045505">
    <property type="term" value="F:dynein intermediate chain binding"/>
    <property type="evidence" value="ECO:0007669"/>
    <property type="project" value="InterPro"/>
</dbReference>
<dbReference type="PANTHER" id="PTHR46532">
    <property type="entry name" value="MALE FERTILITY FACTOR KL5"/>
    <property type="match status" value="1"/>
</dbReference>
<dbReference type="EMBL" id="NWSH01000780">
    <property type="protein sequence ID" value="PCG74263.1"/>
    <property type="molecule type" value="Genomic_DNA"/>
</dbReference>
<feature type="region of interest" description="Disordered" evidence="2">
    <location>
        <begin position="364"/>
        <end position="384"/>
    </location>
</feature>
<dbReference type="GO" id="GO:0005858">
    <property type="term" value="C:axonemal dynein complex"/>
    <property type="evidence" value="ECO:0007669"/>
    <property type="project" value="TreeGrafter"/>
</dbReference>
<evidence type="ECO:0000259" key="3">
    <source>
        <dbReference type="Pfam" id="PF18199"/>
    </source>
</evidence>
<dbReference type="GO" id="GO:0051959">
    <property type="term" value="F:dynein light intermediate chain binding"/>
    <property type="evidence" value="ECO:0007669"/>
    <property type="project" value="InterPro"/>
</dbReference>
<feature type="compositionally biased region" description="Low complexity" evidence="2">
    <location>
        <begin position="1343"/>
        <end position="1352"/>
    </location>
</feature>
<dbReference type="InterPro" id="IPR043160">
    <property type="entry name" value="Dynein_C_barrel"/>
</dbReference>
<evidence type="ECO:0000313" key="4">
    <source>
        <dbReference type="EMBL" id="PCG74263.1"/>
    </source>
</evidence>
<feature type="region of interest" description="Disordered" evidence="2">
    <location>
        <begin position="1233"/>
        <end position="1257"/>
    </location>
</feature>
<feature type="domain" description="Dynein heavy chain C-terminal" evidence="3">
    <location>
        <begin position="1373"/>
        <end position="1562"/>
    </location>
</feature>
<evidence type="ECO:0000256" key="1">
    <source>
        <dbReference type="ARBA" id="ARBA00008887"/>
    </source>
</evidence>
<dbReference type="PANTHER" id="PTHR46532:SF4">
    <property type="entry name" value="AAA+ ATPASE DOMAIN-CONTAINING PROTEIN"/>
    <property type="match status" value="1"/>
</dbReference>
<dbReference type="Pfam" id="PF18199">
    <property type="entry name" value="Dynein_C"/>
    <property type="match status" value="1"/>
</dbReference>
<feature type="region of interest" description="Disordered" evidence="2">
    <location>
        <begin position="1343"/>
        <end position="1367"/>
    </location>
</feature>
<feature type="region of interest" description="Disordered" evidence="2">
    <location>
        <begin position="874"/>
        <end position="898"/>
    </location>
</feature>
<evidence type="ECO:0000256" key="2">
    <source>
        <dbReference type="SAM" id="MobiDB-lite"/>
    </source>
</evidence>
<feature type="compositionally biased region" description="Basic residues" evidence="2">
    <location>
        <begin position="761"/>
        <end position="777"/>
    </location>
</feature>
<comment type="caution">
    <text evidence="4">The sequence shown here is derived from an EMBL/GenBank/DDBJ whole genome shotgun (WGS) entry which is preliminary data.</text>
</comment>
<dbReference type="Gene3D" id="3.10.490.20">
    <property type="match status" value="1"/>
</dbReference>
<dbReference type="STRING" id="7102.A0A2A4JS15"/>
<dbReference type="GO" id="GO:0007018">
    <property type="term" value="P:microtubule-based movement"/>
    <property type="evidence" value="ECO:0007669"/>
    <property type="project" value="InterPro"/>
</dbReference>
<dbReference type="Gene3D" id="1.20.1270.280">
    <property type="match status" value="6"/>
</dbReference>
<feature type="compositionally biased region" description="Low complexity" evidence="2">
    <location>
        <begin position="874"/>
        <end position="883"/>
    </location>
</feature>
<gene>
    <name evidence="4" type="ORF">B5V51_13596</name>
</gene>
<feature type="compositionally biased region" description="Basic and acidic residues" evidence="2">
    <location>
        <begin position="718"/>
        <end position="731"/>
    </location>
</feature>
<feature type="compositionally biased region" description="Low complexity" evidence="2">
    <location>
        <begin position="1013"/>
        <end position="1022"/>
    </location>
</feature>
<dbReference type="FunFam" id="3.10.490.20:FF:000004">
    <property type="entry name" value="Cytoplasmic dynein heavy chain 2"/>
    <property type="match status" value="1"/>
</dbReference>
<feature type="region of interest" description="Disordered" evidence="2">
    <location>
        <begin position="30"/>
        <end position="56"/>
    </location>
</feature>
<comment type="similarity">
    <text evidence="1">Belongs to the dynein heavy chain family.</text>
</comment>
<reference evidence="4" key="1">
    <citation type="submission" date="2017-09" db="EMBL/GenBank/DDBJ databases">
        <title>Contemporary evolution of a Lepidopteran species, Heliothis virescens, in response to modern agricultural practices.</title>
        <authorList>
            <person name="Fritz M.L."/>
            <person name="Deyonke A.M."/>
            <person name="Papanicolaou A."/>
            <person name="Micinski S."/>
            <person name="Westbrook J."/>
            <person name="Gould F."/>
        </authorList>
    </citation>
    <scope>NUCLEOTIDE SEQUENCE [LARGE SCALE GENOMIC DNA]</scope>
    <source>
        <strain evidence="4">HvINT-</strain>
        <tissue evidence="4">Whole body</tissue>
    </source>
</reference>